<dbReference type="PIRSF" id="PIRSF016184">
    <property type="entry name" value="PhzC_PhzF"/>
    <property type="match status" value="1"/>
</dbReference>
<sequence length="262" mass="29563">MQYTIFQIDAFTDNVFKGNPAAVVPLEKWLPDEVMQKIAMENNLSETAFFVPTHNGYHIRWFTPLTEVNLCGHATLASAHVLFNHLGFNKKEIKFESKTGELTVKKEGQFIVLNFPVSELKEIELPQNIKQAFGKRPVKCFKGREDLLFEFNNEADIKNLQPDFQFMKTLDTRGITATAAATSEKYDFVSRFFAPIEGINEDPVTGSAHTMLIPFWAKKLGKTELMAKQISARGGVLHCKLLGERVEIGGQAITYLQGEIFV</sequence>
<proteinExistence type="inferred from homology"/>
<dbReference type="SUPFAM" id="SSF54506">
    <property type="entry name" value="Diaminopimelate epimerase-like"/>
    <property type="match status" value="1"/>
</dbReference>
<dbReference type="AlphaFoldDB" id="A0A1M6K1U6"/>
<evidence type="ECO:0000256" key="3">
    <source>
        <dbReference type="PIRSR" id="PIRSR016184-1"/>
    </source>
</evidence>
<dbReference type="Pfam" id="PF02567">
    <property type="entry name" value="PhzC-PhzF"/>
    <property type="match status" value="1"/>
</dbReference>
<dbReference type="Gene3D" id="3.10.310.10">
    <property type="entry name" value="Diaminopimelate Epimerase, Chain A, domain 1"/>
    <property type="match status" value="2"/>
</dbReference>
<keyword evidence="2" id="KW-0413">Isomerase</keyword>
<dbReference type="OrthoDB" id="9788221at2"/>
<dbReference type="EMBL" id="FQZE01000022">
    <property type="protein sequence ID" value="SHJ52918.1"/>
    <property type="molecule type" value="Genomic_DNA"/>
</dbReference>
<dbReference type="Proteomes" id="UP000184050">
    <property type="component" value="Unassembled WGS sequence"/>
</dbReference>
<evidence type="ECO:0000256" key="2">
    <source>
        <dbReference type="ARBA" id="ARBA00023235"/>
    </source>
</evidence>
<reference evidence="4 5" key="1">
    <citation type="submission" date="2016-11" db="EMBL/GenBank/DDBJ databases">
        <authorList>
            <person name="Jaros S."/>
            <person name="Januszkiewicz K."/>
            <person name="Wedrychowicz H."/>
        </authorList>
    </citation>
    <scope>NUCLEOTIDE SEQUENCE [LARGE SCALE GENOMIC DNA]</scope>
    <source>
        <strain evidence="4 5">DSM 27063</strain>
    </source>
</reference>
<gene>
    <name evidence="4" type="ORF">SAMN05444280_1227</name>
</gene>
<dbReference type="GO" id="GO:0016853">
    <property type="term" value="F:isomerase activity"/>
    <property type="evidence" value="ECO:0007669"/>
    <property type="project" value="UniProtKB-KW"/>
</dbReference>
<dbReference type="PANTHER" id="PTHR13774">
    <property type="entry name" value="PHENAZINE BIOSYNTHESIS PROTEIN"/>
    <property type="match status" value="1"/>
</dbReference>
<name>A0A1M6K1U6_9BACT</name>
<evidence type="ECO:0000313" key="4">
    <source>
        <dbReference type="EMBL" id="SHJ52918.1"/>
    </source>
</evidence>
<evidence type="ECO:0000313" key="5">
    <source>
        <dbReference type="Proteomes" id="UP000184050"/>
    </source>
</evidence>
<organism evidence="4 5">
    <name type="scientific">Tangfeifania diversioriginum</name>
    <dbReference type="NCBI Taxonomy" id="1168035"/>
    <lineage>
        <taxon>Bacteria</taxon>
        <taxon>Pseudomonadati</taxon>
        <taxon>Bacteroidota</taxon>
        <taxon>Bacteroidia</taxon>
        <taxon>Marinilabiliales</taxon>
        <taxon>Prolixibacteraceae</taxon>
        <taxon>Tangfeifania</taxon>
    </lineage>
</organism>
<evidence type="ECO:0000256" key="1">
    <source>
        <dbReference type="ARBA" id="ARBA00008270"/>
    </source>
</evidence>
<feature type="active site" evidence="3">
    <location>
        <position position="46"/>
    </location>
</feature>
<accession>A0A1M6K1U6</accession>
<dbReference type="STRING" id="1168035.SAMN05444280_1227"/>
<dbReference type="NCBIfam" id="TIGR00654">
    <property type="entry name" value="PhzF_family"/>
    <property type="match status" value="1"/>
</dbReference>
<dbReference type="InterPro" id="IPR003719">
    <property type="entry name" value="Phenazine_PhzF-like"/>
</dbReference>
<comment type="similarity">
    <text evidence="1">Belongs to the PhzF family.</text>
</comment>
<dbReference type="RefSeq" id="WP_073170511.1">
    <property type="nucleotide sequence ID" value="NZ_FQZE01000022.1"/>
</dbReference>
<dbReference type="PANTHER" id="PTHR13774:SF17">
    <property type="entry name" value="PHENAZINE BIOSYNTHESIS-LIKE DOMAIN-CONTAINING PROTEIN"/>
    <property type="match status" value="1"/>
</dbReference>
<keyword evidence="5" id="KW-1185">Reference proteome</keyword>
<protein>
    <submittedName>
        <fullName evidence="4">Phenazine biosynthesis protein PhzF family</fullName>
    </submittedName>
</protein>
<dbReference type="GO" id="GO:0005737">
    <property type="term" value="C:cytoplasm"/>
    <property type="evidence" value="ECO:0007669"/>
    <property type="project" value="TreeGrafter"/>
</dbReference>